<proteinExistence type="inferred from homology"/>
<evidence type="ECO:0000259" key="3">
    <source>
        <dbReference type="SMART" id="SM00822"/>
    </source>
</evidence>
<dbReference type="Pfam" id="PF00106">
    <property type="entry name" value="adh_short"/>
    <property type="match status" value="1"/>
</dbReference>
<protein>
    <submittedName>
        <fullName evidence="4">Unannotated protein</fullName>
    </submittedName>
</protein>
<dbReference type="PANTHER" id="PTHR42901:SF1">
    <property type="entry name" value="ALCOHOL DEHYDROGENASE"/>
    <property type="match status" value="1"/>
</dbReference>
<evidence type="ECO:0000313" key="4">
    <source>
        <dbReference type="EMBL" id="CAB4548723.1"/>
    </source>
</evidence>
<reference evidence="4" key="1">
    <citation type="submission" date="2020-05" db="EMBL/GenBank/DDBJ databases">
        <authorList>
            <person name="Chiriac C."/>
            <person name="Salcher M."/>
            <person name="Ghai R."/>
            <person name="Kavagutti S V."/>
        </authorList>
    </citation>
    <scope>NUCLEOTIDE SEQUENCE</scope>
</reference>
<dbReference type="CDD" id="cd05233">
    <property type="entry name" value="SDR_c"/>
    <property type="match status" value="1"/>
</dbReference>
<dbReference type="InterPro" id="IPR002347">
    <property type="entry name" value="SDR_fam"/>
</dbReference>
<gene>
    <name evidence="4" type="ORF">UFOPK1581_00018</name>
</gene>
<dbReference type="InterPro" id="IPR057326">
    <property type="entry name" value="KR_dom"/>
</dbReference>
<evidence type="ECO:0000256" key="2">
    <source>
        <dbReference type="ARBA" id="ARBA00023002"/>
    </source>
</evidence>
<dbReference type="GO" id="GO:0008667">
    <property type="term" value="F:2,3-dihydro-2,3-dihydroxybenzoate dehydrogenase activity"/>
    <property type="evidence" value="ECO:0007669"/>
    <property type="project" value="InterPro"/>
</dbReference>
<sequence length="231" mass="23767">MTELKGKNILVLGASGVLGSTIATKLASQGATVMATSSSIESAERVPHGANPRLLVDLTNQESIRVLIDYLIDSNVKIDGIVNATGVVAFGNFADLEAATLTKLFAVNVTGPMLLIQGLVGLLKASAASGNDPFIVNISGVVAESPMAGLAAYSASKSALYAFGQAISRELRRDGIRVIDARPGHTETGLATRAIAGQAPAFPAGHTPDSVAERIVTAIVQDEKDLPSSAF</sequence>
<name>A0A6J6CET1_9ZZZZ</name>
<dbReference type="PANTHER" id="PTHR42901">
    <property type="entry name" value="ALCOHOL DEHYDROGENASE"/>
    <property type="match status" value="1"/>
</dbReference>
<dbReference type="AlphaFoldDB" id="A0A6J6CET1"/>
<dbReference type="EMBL" id="CAEZTB010000001">
    <property type="protein sequence ID" value="CAB4548723.1"/>
    <property type="molecule type" value="Genomic_DNA"/>
</dbReference>
<dbReference type="InterPro" id="IPR003560">
    <property type="entry name" value="DHB_DH"/>
</dbReference>
<feature type="domain" description="Ketoreductase" evidence="3">
    <location>
        <begin position="7"/>
        <end position="186"/>
    </location>
</feature>
<dbReference type="Gene3D" id="3.40.50.720">
    <property type="entry name" value="NAD(P)-binding Rossmann-like Domain"/>
    <property type="match status" value="1"/>
</dbReference>
<dbReference type="PRINTS" id="PR01397">
    <property type="entry name" value="DHBDHDRGNASE"/>
</dbReference>
<dbReference type="SMART" id="SM00822">
    <property type="entry name" value="PKS_KR"/>
    <property type="match status" value="1"/>
</dbReference>
<dbReference type="PRINTS" id="PR00080">
    <property type="entry name" value="SDRFAMILY"/>
</dbReference>
<dbReference type="SUPFAM" id="SSF51735">
    <property type="entry name" value="NAD(P)-binding Rossmann-fold domains"/>
    <property type="match status" value="1"/>
</dbReference>
<organism evidence="4">
    <name type="scientific">freshwater metagenome</name>
    <dbReference type="NCBI Taxonomy" id="449393"/>
    <lineage>
        <taxon>unclassified sequences</taxon>
        <taxon>metagenomes</taxon>
        <taxon>ecological metagenomes</taxon>
    </lineage>
</organism>
<keyword evidence="2" id="KW-0560">Oxidoreductase</keyword>
<evidence type="ECO:0000256" key="1">
    <source>
        <dbReference type="ARBA" id="ARBA00006484"/>
    </source>
</evidence>
<dbReference type="GO" id="GO:0019290">
    <property type="term" value="P:siderophore biosynthetic process"/>
    <property type="evidence" value="ECO:0007669"/>
    <property type="project" value="InterPro"/>
</dbReference>
<comment type="similarity">
    <text evidence="1">Belongs to the short-chain dehydrogenases/reductases (SDR) family.</text>
</comment>
<dbReference type="InterPro" id="IPR036291">
    <property type="entry name" value="NAD(P)-bd_dom_sf"/>
</dbReference>
<accession>A0A6J6CET1</accession>